<evidence type="ECO:0000256" key="4">
    <source>
        <dbReference type="ARBA" id="ARBA00022475"/>
    </source>
</evidence>
<organism evidence="13 14">
    <name type="scientific">Aquimonas voraii</name>
    <dbReference type="NCBI Taxonomy" id="265719"/>
    <lineage>
        <taxon>Bacteria</taxon>
        <taxon>Pseudomonadati</taxon>
        <taxon>Pseudomonadota</taxon>
        <taxon>Gammaproteobacteria</taxon>
        <taxon>Lysobacterales</taxon>
        <taxon>Lysobacteraceae</taxon>
        <taxon>Aquimonas</taxon>
    </lineage>
</organism>
<protein>
    <recommendedName>
        <fullName evidence="12">Magnesium transport protein CorA</fullName>
    </recommendedName>
</protein>
<evidence type="ECO:0000256" key="9">
    <source>
        <dbReference type="ARBA" id="ARBA00023136"/>
    </source>
</evidence>
<accession>A0A1G6YAR8</accession>
<dbReference type="Pfam" id="PF01544">
    <property type="entry name" value="CorA"/>
    <property type="match status" value="1"/>
</dbReference>
<keyword evidence="6 12" id="KW-0460">Magnesium</keyword>
<dbReference type="GO" id="GO:0000287">
    <property type="term" value="F:magnesium ion binding"/>
    <property type="evidence" value="ECO:0007669"/>
    <property type="project" value="TreeGrafter"/>
</dbReference>
<keyword evidence="7 12" id="KW-1133">Transmembrane helix</keyword>
<proteinExistence type="inferred from homology"/>
<evidence type="ECO:0000256" key="8">
    <source>
        <dbReference type="ARBA" id="ARBA00023065"/>
    </source>
</evidence>
<keyword evidence="14" id="KW-1185">Reference proteome</keyword>
<gene>
    <name evidence="12" type="primary">corA</name>
    <name evidence="13" type="ORF">SAMN04488509_10965</name>
</gene>
<dbReference type="NCBIfam" id="TIGR00383">
    <property type="entry name" value="corA"/>
    <property type="match status" value="1"/>
</dbReference>
<name>A0A1G6YAR8_9GAMM</name>
<dbReference type="GO" id="GO:0005886">
    <property type="term" value="C:plasma membrane"/>
    <property type="evidence" value="ECO:0007669"/>
    <property type="project" value="UniProtKB-SubCell"/>
</dbReference>
<dbReference type="Gene3D" id="3.30.460.20">
    <property type="entry name" value="CorA soluble domain-like"/>
    <property type="match status" value="1"/>
</dbReference>
<dbReference type="GO" id="GO:0015095">
    <property type="term" value="F:magnesium ion transmembrane transporter activity"/>
    <property type="evidence" value="ECO:0007669"/>
    <property type="project" value="UniProtKB-UniRule"/>
</dbReference>
<dbReference type="GO" id="GO:0050897">
    <property type="term" value="F:cobalt ion binding"/>
    <property type="evidence" value="ECO:0007669"/>
    <property type="project" value="TreeGrafter"/>
</dbReference>
<dbReference type="OrthoDB" id="9803416at2"/>
<evidence type="ECO:0000313" key="14">
    <source>
        <dbReference type="Proteomes" id="UP000199603"/>
    </source>
</evidence>
<feature type="transmembrane region" description="Helical" evidence="12">
    <location>
        <begin position="295"/>
        <end position="312"/>
    </location>
</feature>
<dbReference type="InterPro" id="IPR045861">
    <property type="entry name" value="CorA_cytoplasmic_dom"/>
</dbReference>
<evidence type="ECO:0000256" key="12">
    <source>
        <dbReference type="RuleBase" id="RU362010"/>
    </source>
</evidence>
<reference evidence="13 14" key="1">
    <citation type="submission" date="2016-10" db="EMBL/GenBank/DDBJ databases">
        <authorList>
            <person name="de Groot N.N."/>
        </authorList>
    </citation>
    <scope>NUCLEOTIDE SEQUENCE [LARGE SCALE GENOMIC DNA]</scope>
    <source>
        <strain evidence="13 14">DSM 16957</strain>
    </source>
</reference>
<comment type="function">
    <text evidence="11">Mediates influx of magnesium ions. Alternates between open and closed states. Activated by low cytoplasmic Mg(2+) levels. Inactive when cytoplasmic Mg(2+) levels are high.</text>
</comment>
<comment type="catalytic activity">
    <reaction evidence="10">
        <text>Mg(2+)(in) = Mg(2+)(out)</text>
        <dbReference type="Rhea" id="RHEA:29827"/>
        <dbReference type="ChEBI" id="CHEBI:18420"/>
    </reaction>
</comment>
<dbReference type="SUPFAM" id="SSF143865">
    <property type="entry name" value="CorA soluble domain-like"/>
    <property type="match status" value="1"/>
</dbReference>
<dbReference type="Proteomes" id="UP000199603">
    <property type="component" value="Unassembled WGS sequence"/>
</dbReference>
<dbReference type="AlphaFoldDB" id="A0A1G6YAR8"/>
<evidence type="ECO:0000313" key="13">
    <source>
        <dbReference type="EMBL" id="SDD87488.1"/>
    </source>
</evidence>
<dbReference type="FunFam" id="1.20.58.340:FF:000004">
    <property type="entry name" value="Magnesium transport protein CorA"/>
    <property type="match status" value="1"/>
</dbReference>
<evidence type="ECO:0000256" key="10">
    <source>
        <dbReference type="ARBA" id="ARBA00034269"/>
    </source>
</evidence>
<dbReference type="InterPro" id="IPR002523">
    <property type="entry name" value="MgTranspt_CorA/ZnTranspt_ZntB"/>
</dbReference>
<evidence type="ECO:0000256" key="3">
    <source>
        <dbReference type="ARBA" id="ARBA00022448"/>
    </source>
</evidence>
<dbReference type="InterPro" id="IPR004488">
    <property type="entry name" value="Mg/Co-transport_prot_CorA"/>
</dbReference>
<dbReference type="Gene3D" id="1.20.58.340">
    <property type="entry name" value="Magnesium transport protein CorA, transmembrane region"/>
    <property type="match status" value="2"/>
</dbReference>
<evidence type="ECO:0000256" key="11">
    <source>
        <dbReference type="ARBA" id="ARBA00045497"/>
    </source>
</evidence>
<keyword evidence="5 12" id="KW-0812">Transmembrane</keyword>
<keyword evidence="3 12" id="KW-0813">Transport</keyword>
<dbReference type="STRING" id="265719.SAMN04488509_10965"/>
<dbReference type="SUPFAM" id="SSF144083">
    <property type="entry name" value="Magnesium transport protein CorA, transmembrane region"/>
    <property type="match status" value="1"/>
</dbReference>
<dbReference type="CDD" id="cd12830">
    <property type="entry name" value="MtCorA-like"/>
    <property type="match status" value="1"/>
</dbReference>
<keyword evidence="4 12" id="KW-1003">Cell membrane</keyword>
<keyword evidence="8 12" id="KW-0406">Ion transport</keyword>
<evidence type="ECO:0000256" key="2">
    <source>
        <dbReference type="ARBA" id="ARBA00009765"/>
    </source>
</evidence>
<dbReference type="GO" id="GO:0015087">
    <property type="term" value="F:cobalt ion transmembrane transporter activity"/>
    <property type="evidence" value="ECO:0007669"/>
    <property type="project" value="UniProtKB-UniRule"/>
</dbReference>
<dbReference type="EMBL" id="FNAG01000009">
    <property type="protein sequence ID" value="SDD87488.1"/>
    <property type="molecule type" value="Genomic_DNA"/>
</dbReference>
<feature type="transmembrane region" description="Helical" evidence="12">
    <location>
        <begin position="264"/>
        <end position="283"/>
    </location>
</feature>
<dbReference type="PANTHER" id="PTHR46494:SF1">
    <property type="entry name" value="CORA FAMILY METAL ION TRANSPORTER (EUROFUNG)"/>
    <property type="match status" value="1"/>
</dbReference>
<evidence type="ECO:0000256" key="5">
    <source>
        <dbReference type="ARBA" id="ARBA00022692"/>
    </source>
</evidence>
<evidence type="ECO:0000256" key="1">
    <source>
        <dbReference type="ARBA" id="ARBA00004651"/>
    </source>
</evidence>
<sequence length="321" mass="36621">MIVHCTHYLPDGRREAIDFERVSDVLGTHEGFIWMGLVEPDAALLEKLQQEFDLHELAIEDAHKAHQRPKVEQYGNSLFIAVHTAQMPGEEVEFGETHLFLGERFLITVRHGPSLSYAPARARCERDPEYLAAGPSFGLYAVLDQIVDHYFPIVDDFRAVLDTLEHDIFEEDFKRDTVKRLYQLKRELTRLRLAVAPLQDVLAPLVRLYPNLIHADTRVYFRDVLDHARRINDATDTLREMLTAAMSVNLALVTVAQGEVVKRLAGWAALLAVPTLVTGWYGMNFEAMPELASRFGYLGVMAVTLTVCLLLYRKLKKVHWL</sequence>
<dbReference type="RefSeq" id="WP_091243766.1">
    <property type="nucleotide sequence ID" value="NZ_FNAG01000009.1"/>
</dbReference>
<dbReference type="InterPro" id="IPR045863">
    <property type="entry name" value="CorA_TM1_TM2"/>
</dbReference>
<comment type="similarity">
    <text evidence="2 12">Belongs to the CorA metal ion transporter (MIT) (TC 1.A.35) family.</text>
</comment>
<keyword evidence="9 12" id="KW-0472">Membrane</keyword>
<evidence type="ECO:0000256" key="6">
    <source>
        <dbReference type="ARBA" id="ARBA00022842"/>
    </source>
</evidence>
<evidence type="ECO:0000256" key="7">
    <source>
        <dbReference type="ARBA" id="ARBA00022989"/>
    </source>
</evidence>
<comment type="subcellular location">
    <subcellularLocation>
        <location evidence="1">Cell membrane</location>
        <topology evidence="1">Multi-pass membrane protein</topology>
    </subcellularLocation>
    <subcellularLocation>
        <location evidence="12">Membrane</location>
        <topology evidence="12">Multi-pass membrane protein</topology>
    </subcellularLocation>
</comment>
<dbReference type="PANTHER" id="PTHR46494">
    <property type="entry name" value="CORA FAMILY METAL ION TRANSPORTER (EUROFUNG)"/>
    <property type="match status" value="1"/>
</dbReference>